<accession>A0ACB8QV62</accession>
<reference evidence="1" key="1">
    <citation type="submission" date="2021-02" db="EMBL/GenBank/DDBJ databases">
        <authorList>
            <consortium name="DOE Joint Genome Institute"/>
            <person name="Ahrendt S."/>
            <person name="Looney B.P."/>
            <person name="Miyauchi S."/>
            <person name="Morin E."/>
            <person name="Drula E."/>
            <person name="Courty P.E."/>
            <person name="Chicoki N."/>
            <person name="Fauchery L."/>
            <person name="Kohler A."/>
            <person name="Kuo A."/>
            <person name="Labutti K."/>
            <person name="Pangilinan J."/>
            <person name="Lipzen A."/>
            <person name="Riley R."/>
            <person name="Andreopoulos W."/>
            <person name="He G."/>
            <person name="Johnson J."/>
            <person name="Barry K.W."/>
            <person name="Grigoriev I.V."/>
            <person name="Nagy L."/>
            <person name="Hibbett D."/>
            <person name="Henrissat B."/>
            <person name="Matheny P.B."/>
            <person name="Labbe J."/>
            <person name="Martin F."/>
        </authorList>
    </citation>
    <scope>NUCLEOTIDE SEQUENCE</scope>
    <source>
        <strain evidence="1">EC-137</strain>
    </source>
</reference>
<evidence type="ECO:0000313" key="2">
    <source>
        <dbReference type="Proteomes" id="UP000814128"/>
    </source>
</evidence>
<dbReference type="Proteomes" id="UP000814128">
    <property type="component" value="Unassembled WGS sequence"/>
</dbReference>
<proteinExistence type="predicted"/>
<comment type="caution">
    <text evidence="1">The sequence shown here is derived from an EMBL/GenBank/DDBJ whole genome shotgun (WGS) entry which is preliminary data.</text>
</comment>
<reference evidence="1" key="2">
    <citation type="journal article" date="2022" name="New Phytol.">
        <title>Evolutionary transition to the ectomycorrhizal habit in the genomes of a hyperdiverse lineage of mushroom-forming fungi.</title>
        <authorList>
            <person name="Looney B."/>
            <person name="Miyauchi S."/>
            <person name="Morin E."/>
            <person name="Drula E."/>
            <person name="Courty P.E."/>
            <person name="Kohler A."/>
            <person name="Kuo A."/>
            <person name="LaButti K."/>
            <person name="Pangilinan J."/>
            <person name="Lipzen A."/>
            <person name="Riley R."/>
            <person name="Andreopoulos W."/>
            <person name="He G."/>
            <person name="Johnson J."/>
            <person name="Nolan M."/>
            <person name="Tritt A."/>
            <person name="Barry K.W."/>
            <person name="Grigoriev I.V."/>
            <person name="Nagy L.G."/>
            <person name="Hibbett D."/>
            <person name="Henrissat B."/>
            <person name="Matheny P.B."/>
            <person name="Labbe J."/>
            <person name="Martin F.M."/>
        </authorList>
    </citation>
    <scope>NUCLEOTIDE SEQUENCE</scope>
    <source>
        <strain evidence="1">EC-137</strain>
    </source>
</reference>
<sequence length="270" mass="30580">MQELTDLSYAPIADPAHTFDLYSIPWTRNQKPSLICFVHGGAWRSEDKRDHAGLARQLCVRTGNSVAVPNYRLTKPETPLRHPGHSEDILVFLKYVRNPHAPFGEEQPYDRERIYLMGHSCSAHMLASILLESPHPSLRPPLDLLRAVRGVVFSEGIYDIDKLLESFPSYREWFIAAAFGDRATYSDDAVSKYSFRQGGTDTQWLIVHSTGDTLVDIIQSRTIYEHLLSLQGESPKAAKVLQNFNTLDKEHNDILKSKAFLDIVADFVRG</sequence>
<organism evidence="1 2">
    <name type="scientific">Vararia minispora EC-137</name>
    <dbReference type="NCBI Taxonomy" id="1314806"/>
    <lineage>
        <taxon>Eukaryota</taxon>
        <taxon>Fungi</taxon>
        <taxon>Dikarya</taxon>
        <taxon>Basidiomycota</taxon>
        <taxon>Agaricomycotina</taxon>
        <taxon>Agaricomycetes</taxon>
        <taxon>Russulales</taxon>
        <taxon>Lachnocladiaceae</taxon>
        <taxon>Vararia</taxon>
    </lineage>
</organism>
<keyword evidence="2" id="KW-1185">Reference proteome</keyword>
<dbReference type="EMBL" id="MU273480">
    <property type="protein sequence ID" value="KAI0035698.1"/>
    <property type="molecule type" value="Genomic_DNA"/>
</dbReference>
<name>A0ACB8QV62_9AGAM</name>
<protein>
    <submittedName>
        <fullName evidence="1">Alpha/Beta hydrolase protein</fullName>
    </submittedName>
</protein>
<gene>
    <name evidence="1" type="ORF">K488DRAFT_42733</name>
</gene>
<keyword evidence="1" id="KW-0378">Hydrolase</keyword>
<evidence type="ECO:0000313" key="1">
    <source>
        <dbReference type="EMBL" id="KAI0035698.1"/>
    </source>
</evidence>